<keyword evidence="11" id="KW-1185">Reference proteome</keyword>
<evidence type="ECO:0000256" key="2">
    <source>
        <dbReference type="ARBA" id="ARBA00010565"/>
    </source>
</evidence>
<dbReference type="InterPro" id="IPR007257">
    <property type="entry name" value="GINS_Psf2"/>
</dbReference>
<dbReference type="FunFam" id="1.20.58.1020:FF:000001">
    <property type="entry name" value="DNA replication complex GINS protein PSF2"/>
    <property type="match status" value="1"/>
</dbReference>
<evidence type="ECO:0000256" key="7">
    <source>
        <dbReference type="PIRNR" id="PIRNR028998"/>
    </source>
</evidence>
<evidence type="ECO:0000256" key="4">
    <source>
        <dbReference type="ARBA" id="ARBA00022705"/>
    </source>
</evidence>
<protein>
    <recommendedName>
        <fullName evidence="3 7">DNA replication complex GINS protein PSF2</fullName>
    </recommendedName>
</protein>
<dbReference type="PANTHER" id="PTHR12772:SF0">
    <property type="entry name" value="DNA REPLICATION COMPLEX GINS PROTEIN PSF2"/>
    <property type="match status" value="1"/>
</dbReference>
<keyword evidence="6 7" id="KW-0539">Nucleus</keyword>
<dbReference type="PANTHER" id="PTHR12772">
    <property type="entry name" value="DNA REPLICATION COMPLEX GINS PROTEIN PSF2"/>
    <property type="match status" value="1"/>
</dbReference>
<dbReference type="GO" id="GO:0006260">
    <property type="term" value="P:DNA replication"/>
    <property type="evidence" value="ECO:0007669"/>
    <property type="project" value="UniProtKB-KW"/>
</dbReference>
<dbReference type="InterPro" id="IPR056784">
    <property type="entry name" value="PSF2_N"/>
</dbReference>
<dbReference type="InterPro" id="IPR021151">
    <property type="entry name" value="GINS_A"/>
</dbReference>
<dbReference type="FunFam" id="3.40.5.50:FF:000001">
    <property type="entry name" value="DNA replication complex GINS protein PSF2"/>
    <property type="match status" value="1"/>
</dbReference>
<feature type="domain" description="GINS subunit" evidence="8">
    <location>
        <begin position="75"/>
        <end position="175"/>
    </location>
</feature>
<organism evidence="10 11">
    <name type="scientific">Schizophyllum amplum</name>
    <dbReference type="NCBI Taxonomy" id="97359"/>
    <lineage>
        <taxon>Eukaryota</taxon>
        <taxon>Fungi</taxon>
        <taxon>Dikarya</taxon>
        <taxon>Basidiomycota</taxon>
        <taxon>Agaricomycotina</taxon>
        <taxon>Agaricomycetes</taxon>
        <taxon>Agaricomycetidae</taxon>
        <taxon>Agaricales</taxon>
        <taxon>Schizophyllaceae</taxon>
        <taxon>Schizophyllum</taxon>
    </lineage>
</organism>
<dbReference type="STRING" id="97359.A0A550CTS2"/>
<dbReference type="InterPro" id="IPR036224">
    <property type="entry name" value="GINS_bundle-like_dom_sf"/>
</dbReference>
<dbReference type="Gene3D" id="3.40.5.50">
    <property type="match status" value="1"/>
</dbReference>
<reference evidence="10 11" key="1">
    <citation type="journal article" date="2019" name="New Phytol.">
        <title>Comparative genomics reveals unique wood-decay strategies and fruiting body development in the Schizophyllaceae.</title>
        <authorList>
            <person name="Almasi E."/>
            <person name="Sahu N."/>
            <person name="Krizsan K."/>
            <person name="Balint B."/>
            <person name="Kovacs G.M."/>
            <person name="Kiss B."/>
            <person name="Cseklye J."/>
            <person name="Drula E."/>
            <person name="Henrissat B."/>
            <person name="Nagy I."/>
            <person name="Chovatia M."/>
            <person name="Adam C."/>
            <person name="LaButti K."/>
            <person name="Lipzen A."/>
            <person name="Riley R."/>
            <person name="Grigoriev I.V."/>
            <person name="Nagy L.G."/>
        </authorList>
    </citation>
    <scope>NUCLEOTIDE SEQUENCE [LARGE SCALE GENOMIC DNA]</scope>
    <source>
        <strain evidence="10 11">NL-1724</strain>
    </source>
</reference>
<comment type="similarity">
    <text evidence="2 7">Belongs to the GINS2/PSF2 family.</text>
</comment>
<dbReference type="SUPFAM" id="SSF160059">
    <property type="entry name" value="PriA/YqbF domain"/>
    <property type="match status" value="1"/>
</dbReference>
<dbReference type="Pfam" id="PF25005">
    <property type="entry name" value="PSF2_N"/>
    <property type="match status" value="1"/>
</dbReference>
<dbReference type="PIRSF" id="PIRSF028998">
    <property type="entry name" value="GINS_Psf2_subgr"/>
    <property type="match status" value="1"/>
</dbReference>
<evidence type="ECO:0000259" key="8">
    <source>
        <dbReference type="Pfam" id="PF05916"/>
    </source>
</evidence>
<keyword evidence="5" id="KW-0159">Chromosome partition</keyword>
<dbReference type="GO" id="GO:0000811">
    <property type="term" value="C:GINS complex"/>
    <property type="evidence" value="ECO:0007669"/>
    <property type="project" value="TreeGrafter"/>
</dbReference>
<accession>A0A550CTS2</accession>
<dbReference type="CDD" id="cd21694">
    <property type="entry name" value="GINS_B_Psf2"/>
    <property type="match status" value="1"/>
</dbReference>
<name>A0A550CTS2_9AGAR</name>
<dbReference type="Proteomes" id="UP000320762">
    <property type="component" value="Unassembled WGS sequence"/>
</dbReference>
<proteinExistence type="inferred from homology"/>
<evidence type="ECO:0000313" key="11">
    <source>
        <dbReference type="Proteomes" id="UP000320762"/>
    </source>
</evidence>
<dbReference type="CDD" id="cd11712">
    <property type="entry name" value="GINS_A_psf2"/>
    <property type="match status" value="1"/>
</dbReference>
<dbReference type="Pfam" id="PF05916">
    <property type="entry name" value="Sld5"/>
    <property type="match status" value="1"/>
</dbReference>
<dbReference type="EMBL" id="VDMD01000002">
    <property type="protein sequence ID" value="TRM68183.1"/>
    <property type="molecule type" value="Genomic_DNA"/>
</dbReference>
<comment type="subcellular location">
    <subcellularLocation>
        <location evidence="1 7">Nucleus</location>
    </subcellularLocation>
</comment>
<evidence type="ECO:0000256" key="1">
    <source>
        <dbReference type="ARBA" id="ARBA00004123"/>
    </source>
</evidence>
<dbReference type="GO" id="GO:0000727">
    <property type="term" value="P:double-strand break repair via break-induced replication"/>
    <property type="evidence" value="ECO:0007669"/>
    <property type="project" value="TreeGrafter"/>
</dbReference>
<evidence type="ECO:0000256" key="3">
    <source>
        <dbReference type="ARBA" id="ARBA00015139"/>
    </source>
</evidence>
<dbReference type="Gene3D" id="1.20.58.1020">
    <property type="match status" value="1"/>
</dbReference>
<dbReference type="GO" id="GO:0007059">
    <property type="term" value="P:chromosome segregation"/>
    <property type="evidence" value="ECO:0007669"/>
    <property type="project" value="UniProtKB-KW"/>
</dbReference>
<evidence type="ECO:0000256" key="6">
    <source>
        <dbReference type="ARBA" id="ARBA00023242"/>
    </source>
</evidence>
<keyword evidence="4 7" id="KW-0235">DNA replication</keyword>
<comment type="caution">
    <text evidence="10">The sequence shown here is derived from an EMBL/GenBank/DDBJ whole genome shotgun (WGS) entry which is preliminary data.</text>
</comment>
<comment type="subunit">
    <text evidence="7">Component of the GINS complex.</text>
</comment>
<evidence type="ECO:0000256" key="5">
    <source>
        <dbReference type="ARBA" id="ARBA00022829"/>
    </source>
</evidence>
<dbReference type="OrthoDB" id="1938138at2759"/>
<evidence type="ECO:0000313" key="10">
    <source>
        <dbReference type="EMBL" id="TRM68183.1"/>
    </source>
</evidence>
<dbReference type="AlphaFoldDB" id="A0A550CTS2"/>
<sequence>MSLPQSLRQSVSPAELEFIASQQLIEIIPLIAMERTVFISGTYGPLQPPRRAKVPIWLATNLKLKKKCRIIPPDWLTVDHLKECCEEETNNPKFSKLPFRFAEVAKVLLDVAPDDLEDPEQLRLLLKNMREARQAKTRDGLQNLNPNELHVENMCAMEINEIRPFFVQSMAILGQLTRRPAADLGDFTV</sequence>
<evidence type="ECO:0000259" key="9">
    <source>
        <dbReference type="Pfam" id="PF25005"/>
    </source>
</evidence>
<feature type="domain" description="DNA replication complex GINS protein PSF2 N-terminal" evidence="9">
    <location>
        <begin position="12"/>
        <end position="71"/>
    </location>
</feature>
<gene>
    <name evidence="10" type="ORF">BD626DRAFT_481012</name>
</gene>
<dbReference type="SUPFAM" id="SSF158573">
    <property type="entry name" value="GINS helical bundle-like"/>
    <property type="match status" value="1"/>
</dbReference>